<dbReference type="Proteomes" id="UP000628710">
    <property type="component" value="Unassembled WGS sequence"/>
</dbReference>
<proteinExistence type="predicted"/>
<comment type="caution">
    <text evidence="2">The sequence shown here is derived from an EMBL/GenBank/DDBJ whole genome shotgun (WGS) entry which is preliminary data.</text>
</comment>
<keyword evidence="3" id="KW-1185">Reference proteome</keyword>
<dbReference type="RefSeq" id="WP_199467068.1">
    <property type="nucleotide sequence ID" value="NZ_JAEMNX010000002.1"/>
</dbReference>
<sequence>MSSVSGVGGSEAMAYAKEAYSANLSKVAQEQEAQQNLQLLKSATQSVTPTASSGGPQTTTDVLGQNININV</sequence>
<dbReference type="EMBL" id="JAEMNX010000002">
    <property type="protein sequence ID" value="MBJ7536909.1"/>
    <property type="molecule type" value="Genomic_DNA"/>
</dbReference>
<feature type="region of interest" description="Disordered" evidence="1">
    <location>
        <begin position="45"/>
        <end position="71"/>
    </location>
</feature>
<evidence type="ECO:0000313" key="3">
    <source>
        <dbReference type="Proteomes" id="UP000628710"/>
    </source>
</evidence>
<name>A0A934JMV1_9GAMM</name>
<evidence type="ECO:0000256" key="1">
    <source>
        <dbReference type="SAM" id="MobiDB-lite"/>
    </source>
</evidence>
<gene>
    <name evidence="2" type="ORF">I8J31_04360</name>
</gene>
<reference evidence="2" key="1">
    <citation type="submission" date="2020-12" db="EMBL/GenBank/DDBJ databases">
        <title>Marinomonas arctica sp. nov., a psychrotolerant bacterium isolated from the Arctic.</title>
        <authorList>
            <person name="Zhang Y."/>
        </authorList>
    </citation>
    <scope>NUCLEOTIDE SEQUENCE</scope>
    <source>
        <strain evidence="2">C1424</strain>
    </source>
</reference>
<evidence type="ECO:0008006" key="4">
    <source>
        <dbReference type="Google" id="ProtNLM"/>
    </source>
</evidence>
<dbReference type="AlphaFoldDB" id="A0A934JMV1"/>
<accession>A0A934JMV1</accession>
<organism evidence="2 3">
    <name type="scientific">Marinomonas transparens</name>
    <dbReference type="NCBI Taxonomy" id="2795388"/>
    <lineage>
        <taxon>Bacteria</taxon>
        <taxon>Pseudomonadati</taxon>
        <taxon>Pseudomonadota</taxon>
        <taxon>Gammaproteobacteria</taxon>
        <taxon>Oceanospirillales</taxon>
        <taxon>Oceanospirillaceae</taxon>
        <taxon>Marinomonas</taxon>
    </lineage>
</organism>
<protein>
    <recommendedName>
        <fullName evidence="4">Motility protein</fullName>
    </recommendedName>
</protein>
<evidence type="ECO:0000313" key="2">
    <source>
        <dbReference type="EMBL" id="MBJ7536909.1"/>
    </source>
</evidence>